<protein>
    <recommendedName>
        <fullName evidence="3">Exo-alpha-sialidase</fullName>
    </recommendedName>
</protein>
<sequence>MLMQTMGECMMLGLSAGRRIRVLHALATLLAAALALSLAGCAMDRARTRGAGSAAAPVAAAFGSDGRLWRVTADTQHVYVDASSDLGKSFGRPVAVNRQAQSIRVSNDDRPHIVVDKAGRIWVTYSADAAQSGTAYFSYSSDGGNSFNEPVPVSDQAASARGYLAQLAVDGEGRPHFFWHDERDGNGGRDSARGGSLYYASLDTAAARTPVARRVLRTACERCPIEVAFDSDGLPVLFSRFVFPIKERDHGLVKVTSDGKGWSSWRVTDDDWEADVCPVQGPAFSIGPDGRYHVAWFTQGKNRQGLFYARSDDHGKHFSPFMPFGDAGALASHPVVLSLGYRVALVWQEFDGRLTHIKAMLSQDGGERWSAVKTVAQAKGASDYPELVSDGRQIFLSWNSSEQGYRLMALE</sequence>
<evidence type="ECO:0000313" key="2">
    <source>
        <dbReference type="Proteomes" id="UP000824988"/>
    </source>
</evidence>
<organism evidence="1 2">
    <name type="scientific">Methylogaea oryzae</name>
    <dbReference type="NCBI Taxonomy" id="1295382"/>
    <lineage>
        <taxon>Bacteria</taxon>
        <taxon>Pseudomonadati</taxon>
        <taxon>Pseudomonadota</taxon>
        <taxon>Gammaproteobacteria</taxon>
        <taxon>Methylococcales</taxon>
        <taxon>Methylococcaceae</taxon>
        <taxon>Methylogaea</taxon>
    </lineage>
</organism>
<dbReference type="EMBL" id="AP019782">
    <property type="protein sequence ID" value="BBL69548.1"/>
    <property type="molecule type" value="Genomic_DNA"/>
</dbReference>
<reference evidence="1" key="1">
    <citation type="submission" date="2019-06" db="EMBL/GenBank/DDBJ databases">
        <title>Complete genome sequence of Methylogaea oryzae strain JCM16910.</title>
        <authorList>
            <person name="Asakawa S."/>
        </authorList>
    </citation>
    <scope>NUCLEOTIDE SEQUENCE</scope>
    <source>
        <strain evidence="1">E10</strain>
    </source>
</reference>
<dbReference type="RefSeq" id="WP_221047918.1">
    <property type="nucleotide sequence ID" value="NZ_AP019782.1"/>
</dbReference>
<keyword evidence="2" id="KW-1185">Reference proteome</keyword>
<evidence type="ECO:0008006" key="3">
    <source>
        <dbReference type="Google" id="ProtNLM"/>
    </source>
</evidence>
<dbReference type="Proteomes" id="UP000824988">
    <property type="component" value="Chromosome"/>
</dbReference>
<evidence type="ECO:0000313" key="1">
    <source>
        <dbReference type="EMBL" id="BBL69548.1"/>
    </source>
</evidence>
<accession>A0A8D4VK36</accession>
<proteinExistence type="predicted"/>
<dbReference type="CDD" id="cd15482">
    <property type="entry name" value="Sialidase_non-viral"/>
    <property type="match status" value="2"/>
</dbReference>
<dbReference type="AlphaFoldDB" id="A0A8D4VK36"/>
<dbReference type="KEGG" id="moz:MoryE10_01540"/>
<gene>
    <name evidence="1" type="ORF">MoryE10_01540</name>
</gene>
<name>A0A8D4VK36_9GAMM</name>